<evidence type="ECO:0000313" key="2">
    <source>
        <dbReference type="Proteomes" id="UP001515480"/>
    </source>
</evidence>
<sequence>MWYDDSTWLGDVELALKQFCYCTTRLHRKELQFLLLVHHHTFVSTDTFESYLAPMLEVAESNKARALLQRIQEMAADDDMFALD</sequence>
<gene>
    <name evidence="1" type="ORF">AB1Y20_014200</name>
</gene>
<dbReference type="AlphaFoldDB" id="A0AB34IGF9"/>
<protein>
    <submittedName>
        <fullName evidence="1">Uncharacterized protein</fullName>
    </submittedName>
</protein>
<dbReference type="Proteomes" id="UP001515480">
    <property type="component" value="Unassembled WGS sequence"/>
</dbReference>
<evidence type="ECO:0000313" key="1">
    <source>
        <dbReference type="EMBL" id="KAL1496595.1"/>
    </source>
</evidence>
<accession>A0AB34IGF9</accession>
<keyword evidence="2" id="KW-1185">Reference proteome</keyword>
<organism evidence="1 2">
    <name type="scientific">Prymnesium parvum</name>
    <name type="common">Toxic golden alga</name>
    <dbReference type="NCBI Taxonomy" id="97485"/>
    <lineage>
        <taxon>Eukaryota</taxon>
        <taxon>Haptista</taxon>
        <taxon>Haptophyta</taxon>
        <taxon>Prymnesiophyceae</taxon>
        <taxon>Prymnesiales</taxon>
        <taxon>Prymnesiaceae</taxon>
        <taxon>Prymnesium</taxon>
    </lineage>
</organism>
<reference evidence="1 2" key="1">
    <citation type="journal article" date="2024" name="Science">
        <title>Giant polyketide synthase enzymes in the biosynthesis of giant marine polyether toxins.</title>
        <authorList>
            <person name="Fallon T.R."/>
            <person name="Shende V.V."/>
            <person name="Wierzbicki I.H."/>
            <person name="Pendleton A.L."/>
            <person name="Watervoot N.F."/>
            <person name="Auber R.P."/>
            <person name="Gonzalez D.J."/>
            <person name="Wisecaver J.H."/>
            <person name="Moore B.S."/>
        </authorList>
    </citation>
    <scope>NUCLEOTIDE SEQUENCE [LARGE SCALE GENOMIC DNA]</scope>
    <source>
        <strain evidence="1 2">12B1</strain>
    </source>
</reference>
<comment type="caution">
    <text evidence="1">The sequence shown here is derived from an EMBL/GenBank/DDBJ whole genome shotgun (WGS) entry which is preliminary data.</text>
</comment>
<name>A0AB34IGF9_PRYPA</name>
<dbReference type="EMBL" id="JBGBPQ010000028">
    <property type="protein sequence ID" value="KAL1496595.1"/>
    <property type="molecule type" value="Genomic_DNA"/>
</dbReference>
<proteinExistence type="predicted"/>